<organism evidence="2 3">
    <name type="scientific">Micromonospora deserti</name>
    <dbReference type="NCBI Taxonomy" id="2070366"/>
    <lineage>
        <taxon>Bacteria</taxon>
        <taxon>Bacillati</taxon>
        <taxon>Actinomycetota</taxon>
        <taxon>Actinomycetes</taxon>
        <taxon>Micromonosporales</taxon>
        <taxon>Micromonosporaceae</taxon>
        <taxon>Micromonospora</taxon>
    </lineage>
</organism>
<dbReference type="Gene3D" id="3.40.630.30">
    <property type="match status" value="1"/>
</dbReference>
<protein>
    <recommendedName>
        <fullName evidence="4">N-acetyltransferase</fullName>
    </recommendedName>
</protein>
<feature type="region of interest" description="Disordered" evidence="1">
    <location>
        <begin position="197"/>
        <end position="222"/>
    </location>
</feature>
<gene>
    <name evidence="2" type="ORF">C1I99_05640</name>
</gene>
<dbReference type="Proteomes" id="UP000248749">
    <property type="component" value="Unassembled WGS sequence"/>
</dbReference>
<keyword evidence="3" id="KW-1185">Reference proteome</keyword>
<sequence length="222" mass="24497">MTAIPPIVRARWCDSGHIATLVAGSLHTSAIGVWLVPDDDQRCNVLTAVSRIWVEHALLFGEVFLLADRSAAAVWFHRYRPIPPPASYRQRLAAACGDHLDRFRCLDRTLNAHRLVDAHNHLAFLAVQPAAWRAARASALLARCLVRMDRLALPAYAEATTGAEAALYTRHGYTARDPFALPDGTLVHPLWRRPAGQRAAPALRSSNSRPGWPRGKTRLTAP</sequence>
<name>A0A2W2CQB5_9ACTN</name>
<evidence type="ECO:0000256" key="1">
    <source>
        <dbReference type="SAM" id="MobiDB-lite"/>
    </source>
</evidence>
<accession>A0A2W2CQB5</accession>
<dbReference type="AlphaFoldDB" id="A0A2W2CQB5"/>
<evidence type="ECO:0000313" key="3">
    <source>
        <dbReference type="Proteomes" id="UP000248749"/>
    </source>
</evidence>
<evidence type="ECO:0000313" key="2">
    <source>
        <dbReference type="EMBL" id="PZG01732.1"/>
    </source>
</evidence>
<reference evidence="2 3" key="1">
    <citation type="submission" date="2018-01" db="EMBL/GenBank/DDBJ databases">
        <title>Draft genome sequence of Salinispora sp. 13K206.</title>
        <authorList>
            <person name="Sahin N."/>
            <person name="Saygin H."/>
            <person name="Ay H."/>
        </authorList>
    </citation>
    <scope>NUCLEOTIDE SEQUENCE [LARGE SCALE GENOMIC DNA]</scope>
    <source>
        <strain evidence="2 3">13K206</strain>
    </source>
</reference>
<comment type="caution">
    <text evidence="2">The sequence shown here is derived from an EMBL/GenBank/DDBJ whole genome shotgun (WGS) entry which is preliminary data.</text>
</comment>
<proteinExistence type="predicted"/>
<evidence type="ECO:0008006" key="4">
    <source>
        <dbReference type="Google" id="ProtNLM"/>
    </source>
</evidence>
<dbReference type="RefSeq" id="WP_111133125.1">
    <property type="nucleotide sequence ID" value="NZ_POUB01000021.1"/>
</dbReference>
<dbReference type="OrthoDB" id="7057833at2"/>
<dbReference type="EMBL" id="POUB01000021">
    <property type="protein sequence ID" value="PZG01732.1"/>
    <property type="molecule type" value="Genomic_DNA"/>
</dbReference>